<proteinExistence type="predicted"/>
<evidence type="ECO:0000256" key="1">
    <source>
        <dbReference type="SAM" id="MobiDB-lite"/>
    </source>
</evidence>
<dbReference type="RefSeq" id="WP_338293995.1">
    <property type="nucleotide sequence ID" value="NZ_AP027272.1"/>
</dbReference>
<feature type="compositionally biased region" description="Polar residues" evidence="1">
    <location>
        <begin position="1"/>
        <end position="10"/>
    </location>
</feature>
<dbReference type="AlphaFoldDB" id="A0AA48HK43"/>
<sequence>MSEQHPTSLHHTAPASEKPTTFAQPDPVSQGLLQQTLRTQLNELLAGVTTEEERLVKLRQSFTDIANTILSEKEVAYETLLKQFETLYENAMLSLKQADIPEQLLTQQFISKNGLIMSPLNCSNTIKDVFRVSSFTRGLLRAIEQQLESKETVRVLYPACGTFAPLIVPLLSYVKEHQQITHEQLKVTFVDLQPGAIKALKQLVSDLELEEYIDDIVMADATEYEPDFTVDILLLEAMQHGFGKEAHLSIAHHLIRFLDINGTMVPNRIVINSALVVGAEEFKEQWQDVEYSHSKTVSQEYMDRRVELGSVMSIDKNSLMQMEKITLSDDQQLIRGATINIPTGIEDIAKRTLILYASIQTFANESIHQYDSGITSPLPDTSICIDFKPRDPRPGDLLVSSGDDIAFFYRLNGLPGFMPVLESQQ</sequence>
<dbReference type="KEGG" id="pmaw:MACH26_34170"/>
<reference evidence="2" key="1">
    <citation type="submission" date="2023-01" db="EMBL/GenBank/DDBJ databases">
        <title>Complete genome sequence of Planctobacterium marinum strain Dej080120_11.</title>
        <authorList>
            <person name="Ueki S."/>
            <person name="Maruyama F."/>
        </authorList>
    </citation>
    <scope>NUCLEOTIDE SEQUENCE</scope>
    <source>
        <strain evidence="2">Dej080120_11</strain>
    </source>
</reference>
<evidence type="ECO:0000313" key="2">
    <source>
        <dbReference type="EMBL" id="BDX07896.1"/>
    </source>
</evidence>
<accession>A0AA48HK43</accession>
<dbReference type="SUPFAM" id="SSF53335">
    <property type="entry name" value="S-adenosyl-L-methionine-dependent methyltransferases"/>
    <property type="match status" value="1"/>
</dbReference>
<name>A0AA48HK43_9ALTE</name>
<keyword evidence="3" id="KW-1185">Reference proteome</keyword>
<dbReference type="InterPro" id="IPR029063">
    <property type="entry name" value="SAM-dependent_MTases_sf"/>
</dbReference>
<dbReference type="Proteomes" id="UP001333710">
    <property type="component" value="Chromosome"/>
</dbReference>
<protein>
    <submittedName>
        <fullName evidence="2">Uncharacterized protein</fullName>
    </submittedName>
</protein>
<evidence type="ECO:0000313" key="3">
    <source>
        <dbReference type="Proteomes" id="UP001333710"/>
    </source>
</evidence>
<dbReference type="Gene3D" id="3.40.50.150">
    <property type="entry name" value="Vaccinia Virus protein VP39"/>
    <property type="match status" value="1"/>
</dbReference>
<organism evidence="2 3">
    <name type="scientific">Planctobacterium marinum</name>
    <dbReference type="NCBI Taxonomy" id="1631968"/>
    <lineage>
        <taxon>Bacteria</taxon>
        <taxon>Pseudomonadati</taxon>
        <taxon>Pseudomonadota</taxon>
        <taxon>Gammaproteobacteria</taxon>
        <taxon>Alteromonadales</taxon>
        <taxon>Alteromonadaceae</taxon>
        <taxon>Planctobacterium</taxon>
    </lineage>
</organism>
<gene>
    <name evidence="2" type="ORF">MACH26_34170</name>
</gene>
<feature type="region of interest" description="Disordered" evidence="1">
    <location>
        <begin position="1"/>
        <end position="28"/>
    </location>
</feature>
<dbReference type="EMBL" id="AP027272">
    <property type="protein sequence ID" value="BDX07896.1"/>
    <property type="molecule type" value="Genomic_DNA"/>
</dbReference>